<name>A0A554WX97_9BURK</name>
<dbReference type="EC" id="1.13.11.79" evidence="5"/>
<dbReference type="PANTHER" id="PTHR23026:SF90">
    <property type="entry name" value="IODOTYROSINE DEIODINASE 1"/>
    <property type="match status" value="1"/>
</dbReference>
<accession>A0A554WX97</accession>
<keyword evidence="3 5" id="KW-0560">Oxidoreductase</keyword>
<proteinExistence type="predicted"/>
<keyword evidence="6" id="KW-1185">Reference proteome</keyword>
<dbReference type="AlphaFoldDB" id="A0A554WX97"/>
<dbReference type="Proteomes" id="UP000318542">
    <property type="component" value="Unassembled WGS sequence"/>
</dbReference>
<dbReference type="EMBL" id="VJOL01000057">
    <property type="protein sequence ID" value="TSE28195.1"/>
    <property type="molecule type" value="Genomic_DNA"/>
</dbReference>
<dbReference type="Pfam" id="PF07845">
    <property type="entry name" value="DUF1636"/>
    <property type="match status" value="1"/>
</dbReference>
<reference evidence="5 6" key="1">
    <citation type="submission" date="2019-07" db="EMBL/GenBank/DDBJ databases">
        <title>Tepidimonas thermarum AA-1 draft genome.</title>
        <authorList>
            <person name="Da Costa M.S."/>
            <person name="Froufe H.J.C."/>
            <person name="Egas C."/>
            <person name="Albuquerque L."/>
        </authorList>
    </citation>
    <scope>NUCLEOTIDE SEQUENCE [LARGE SCALE GENOMIC DNA]</scope>
    <source>
        <strain evidence="5 6">AA-1</strain>
    </source>
</reference>
<evidence type="ECO:0000313" key="6">
    <source>
        <dbReference type="Proteomes" id="UP000318542"/>
    </source>
</evidence>
<dbReference type="Gene3D" id="3.40.109.10">
    <property type="entry name" value="NADH Oxidase"/>
    <property type="match status" value="1"/>
</dbReference>
<keyword evidence="2" id="KW-0288">FMN</keyword>
<comment type="caution">
    <text evidence="5">The sequence shown here is derived from an EMBL/GenBank/DDBJ whole genome shotgun (WGS) entry which is preliminary data.</text>
</comment>
<evidence type="ECO:0000256" key="1">
    <source>
        <dbReference type="ARBA" id="ARBA00022630"/>
    </source>
</evidence>
<dbReference type="InterPro" id="IPR012825">
    <property type="entry name" value="BluB"/>
</dbReference>
<protein>
    <submittedName>
        <fullName evidence="5">5,6-dimethylbenzimidazole synthase</fullName>
        <ecNumber evidence="5">1.13.11.79</ecNumber>
    </submittedName>
</protein>
<evidence type="ECO:0000256" key="3">
    <source>
        <dbReference type="ARBA" id="ARBA00023002"/>
    </source>
</evidence>
<dbReference type="PANTHER" id="PTHR23026">
    <property type="entry name" value="NADPH NITROREDUCTASE"/>
    <property type="match status" value="1"/>
</dbReference>
<dbReference type="RefSeq" id="WP_143903979.1">
    <property type="nucleotide sequence ID" value="NZ_VJOL01000057.1"/>
</dbReference>
<dbReference type="OrthoDB" id="9773807at2"/>
<evidence type="ECO:0000256" key="2">
    <source>
        <dbReference type="ARBA" id="ARBA00022643"/>
    </source>
</evidence>
<evidence type="ECO:0000259" key="4">
    <source>
        <dbReference type="Pfam" id="PF00881"/>
    </source>
</evidence>
<dbReference type="InterPro" id="IPR012863">
    <property type="entry name" value="DUF1636"/>
</dbReference>
<evidence type="ECO:0000313" key="5">
    <source>
        <dbReference type="EMBL" id="TSE28195.1"/>
    </source>
</evidence>
<dbReference type="InterPro" id="IPR029479">
    <property type="entry name" value="Nitroreductase"/>
</dbReference>
<organism evidence="5 6">
    <name type="scientific">Tepidimonas thermarum</name>
    <dbReference type="NCBI Taxonomy" id="335431"/>
    <lineage>
        <taxon>Bacteria</taxon>
        <taxon>Pseudomonadati</taxon>
        <taxon>Pseudomonadota</taxon>
        <taxon>Betaproteobacteria</taxon>
        <taxon>Burkholderiales</taxon>
        <taxon>Tepidimonas</taxon>
    </lineage>
</organism>
<dbReference type="InterPro" id="IPR050627">
    <property type="entry name" value="Nitroreductase/BluB"/>
</dbReference>
<dbReference type="InterPro" id="IPR000415">
    <property type="entry name" value="Nitroreductase-like"/>
</dbReference>
<dbReference type="NCBIfam" id="TIGR02476">
    <property type="entry name" value="BluB"/>
    <property type="match status" value="1"/>
</dbReference>
<keyword evidence="1" id="KW-0285">Flavoprotein</keyword>
<feature type="domain" description="Nitroreductase" evidence="4">
    <location>
        <begin position="155"/>
        <end position="317"/>
    </location>
</feature>
<sequence>MTELIICTTCRTADTPRDQKAAGEILFEAVQAEQALADHADWASVRVRGIACTAGCSRACTVALQAPGKHSYQFGDLVPSEATARQLLDCAALYHRTPDGKLARDARPPLLRNGLLCRLPPAGGQPHMRTVATSARANDLAFSAPEREAVYRAIFERRDMRHFAGGTVDPAVMRRLLMAAHHAPSVGYMQPWRFIRVASRALRADLKALVEQERERTAHALGERGNAFMRLKVEGLMDAAEVWVVALAEGRERHVFGRRTLPQMDLASVACAIQNMWLAARAEGLGMGWVSMFDPKAVAVRLGMPDGAEPVAMLCIGPVHCFYDEPMLEKERWSRRADIDTLLFEDVWGHAWGASSLPTPITDSIS</sequence>
<dbReference type="Pfam" id="PF00881">
    <property type="entry name" value="Nitroreductase"/>
    <property type="match status" value="1"/>
</dbReference>
<dbReference type="GO" id="GO:0102919">
    <property type="term" value="F:5,6-dimethylbenzimidazole synthase activity"/>
    <property type="evidence" value="ECO:0007669"/>
    <property type="project" value="UniProtKB-EC"/>
</dbReference>
<gene>
    <name evidence="5" type="primary">bluB</name>
    <name evidence="5" type="ORF">Tther_02277</name>
</gene>
<dbReference type="SUPFAM" id="SSF55469">
    <property type="entry name" value="FMN-dependent nitroreductase-like"/>
    <property type="match status" value="1"/>
</dbReference>